<dbReference type="AlphaFoldDB" id="A0A174GWY3"/>
<dbReference type="PANTHER" id="PTHR34308">
    <property type="entry name" value="COBALAMIN BIOSYNTHESIS PROTEIN CBIB"/>
    <property type="match status" value="1"/>
</dbReference>
<comment type="pathway">
    <text evidence="2 9">Cofactor biosynthesis; adenosylcobalamin biosynthesis.</text>
</comment>
<protein>
    <recommendedName>
        <fullName evidence="9">Cobalamin biosynthesis protein CobD</fullName>
    </recommendedName>
</protein>
<keyword evidence="6 9" id="KW-0812">Transmembrane</keyword>
<feature type="transmembrane region" description="Helical" evidence="9">
    <location>
        <begin position="160"/>
        <end position="181"/>
    </location>
</feature>
<dbReference type="GO" id="GO:0048472">
    <property type="term" value="F:threonine-phosphate decarboxylase activity"/>
    <property type="evidence" value="ECO:0007669"/>
    <property type="project" value="InterPro"/>
</dbReference>
<sequence>MIRYHILAAFAGCALDALFGDPRNIPHPVCGIGNLIAWLEARLRKWFPANEKSERRAGTALVVAVLLITGLASLFVLAAAYTVHPLAGVAVESVMCGQMMAWRSLKKESMKVYDALAAGDTEGARTAVSMIVGRDTKDLTDLGITKAAVETVAENTSDGIIAPLFYMVLGGGTGIFLYKAVNTMDSMVGYKNDKYINFGRTAARLDDVCNYIPARLSACFMIAAGYVLEAAEGAVMRLRKRAESEKHHYSGRGGIRIFRRDRYNHKSPNSAQTESVCAGVLGIQLAGNAFYFGKLYEKPTIGDADRSVEYEDIRRANTLMTGTYAAALFAAAVLGLLVTIPFIR</sequence>
<comment type="subcellular location">
    <subcellularLocation>
        <location evidence="1 9">Cell membrane</location>
        <topology evidence="1 9">Multi-pass membrane protein</topology>
    </subcellularLocation>
</comment>
<dbReference type="GO" id="GO:0009236">
    <property type="term" value="P:cobalamin biosynthetic process"/>
    <property type="evidence" value="ECO:0007669"/>
    <property type="project" value="UniProtKB-UniRule"/>
</dbReference>
<dbReference type="HAMAP" id="MF_00024">
    <property type="entry name" value="CobD_CbiB"/>
    <property type="match status" value="1"/>
</dbReference>
<evidence type="ECO:0000313" key="10">
    <source>
        <dbReference type="EMBL" id="CUO66461.1"/>
    </source>
</evidence>
<dbReference type="RefSeq" id="WP_055657136.1">
    <property type="nucleotide sequence ID" value="NZ_CABIXC010000009.1"/>
</dbReference>
<feature type="transmembrane region" description="Helical" evidence="9">
    <location>
        <begin position="324"/>
        <end position="343"/>
    </location>
</feature>
<keyword evidence="5 9" id="KW-0169">Cobalamin biosynthesis</keyword>
<dbReference type="InterPro" id="IPR004485">
    <property type="entry name" value="Cobalamin_biosynth_CobD/CbiB"/>
</dbReference>
<dbReference type="GO" id="GO:0015420">
    <property type="term" value="F:ABC-type vitamin B12 transporter activity"/>
    <property type="evidence" value="ECO:0007669"/>
    <property type="project" value="UniProtKB-UniRule"/>
</dbReference>
<evidence type="ECO:0000256" key="7">
    <source>
        <dbReference type="ARBA" id="ARBA00022989"/>
    </source>
</evidence>
<feature type="transmembrane region" description="Helical" evidence="9">
    <location>
        <begin position="60"/>
        <end position="83"/>
    </location>
</feature>
<gene>
    <name evidence="9" type="primary">cobD</name>
    <name evidence="10" type="ORF">ERS852407_03541</name>
</gene>
<evidence type="ECO:0000256" key="9">
    <source>
        <dbReference type="HAMAP-Rule" id="MF_00024"/>
    </source>
</evidence>
<organism evidence="10 11">
    <name type="scientific">Hungatella hathewayi</name>
    <dbReference type="NCBI Taxonomy" id="154046"/>
    <lineage>
        <taxon>Bacteria</taxon>
        <taxon>Bacillati</taxon>
        <taxon>Bacillota</taxon>
        <taxon>Clostridia</taxon>
        <taxon>Lachnospirales</taxon>
        <taxon>Lachnospiraceae</taxon>
        <taxon>Hungatella</taxon>
    </lineage>
</organism>
<dbReference type="NCBIfam" id="TIGR00380">
    <property type="entry name" value="cobal_cbiB"/>
    <property type="match status" value="1"/>
</dbReference>
<evidence type="ECO:0000313" key="11">
    <source>
        <dbReference type="Proteomes" id="UP000095651"/>
    </source>
</evidence>
<proteinExistence type="inferred from homology"/>
<comment type="caution">
    <text evidence="9">Lacks conserved residue(s) required for the propagation of feature annotation.</text>
</comment>
<keyword evidence="4 9" id="KW-1003">Cell membrane</keyword>
<name>A0A174GWY3_9FIRM</name>
<evidence type="ECO:0000256" key="1">
    <source>
        <dbReference type="ARBA" id="ARBA00004651"/>
    </source>
</evidence>
<accession>A0A174GWY3</accession>
<dbReference type="PANTHER" id="PTHR34308:SF1">
    <property type="entry name" value="COBALAMIN BIOSYNTHESIS PROTEIN CBIB"/>
    <property type="match status" value="1"/>
</dbReference>
<evidence type="ECO:0000256" key="8">
    <source>
        <dbReference type="ARBA" id="ARBA00023136"/>
    </source>
</evidence>
<reference evidence="10 11" key="1">
    <citation type="submission" date="2015-09" db="EMBL/GenBank/DDBJ databases">
        <authorList>
            <consortium name="Pathogen Informatics"/>
        </authorList>
    </citation>
    <scope>NUCLEOTIDE SEQUENCE [LARGE SCALE GENOMIC DNA]</scope>
    <source>
        <strain evidence="10 11">2789STDY5608850</strain>
    </source>
</reference>
<evidence type="ECO:0000256" key="2">
    <source>
        <dbReference type="ARBA" id="ARBA00004953"/>
    </source>
</evidence>
<keyword evidence="8 9" id="KW-0472">Membrane</keyword>
<evidence type="ECO:0000256" key="4">
    <source>
        <dbReference type="ARBA" id="ARBA00022475"/>
    </source>
</evidence>
<dbReference type="Pfam" id="PF03186">
    <property type="entry name" value="CobD_Cbib"/>
    <property type="match status" value="1"/>
</dbReference>
<evidence type="ECO:0000256" key="3">
    <source>
        <dbReference type="ARBA" id="ARBA00006263"/>
    </source>
</evidence>
<dbReference type="GO" id="GO:0005886">
    <property type="term" value="C:plasma membrane"/>
    <property type="evidence" value="ECO:0007669"/>
    <property type="project" value="UniProtKB-SubCell"/>
</dbReference>
<dbReference type="UniPathway" id="UPA00148"/>
<dbReference type="Proteomes" id="UP000095651">
    <property type="component" value="Unassembled WGS sequence"/>
</dbReference>
<comment type="function">
    <text evidence="9">Converts cobyric acid to cobinamide by the addition of aminopropanol on the F carboxylic group.</text>
</comment>
<evidence type="ECO:0000256" key="6">
    <source>
        <dbReference type="ARBA" id="ARBA00022692"/>
    </source>
</evidence>
<dbReference type="EMBL" id="CYZE01000009">
    <property type="protein sequence ID" value="CUO66461.1"/>
    <property type="molecule type" value="Genomic_DNA"/>
</dbReference>
<evidence type="ECO:0000256" key="5">
    <source>
        <dbReference type="ARBA" id="ARBA00022573"/>
    </source>
</evidence>
<comment type="similarity">
    <text evidence="3 9">Belongs to the CobD/CbiB family.</text>
</comment>
<keyword evidence="7 9" id="KW-1133">Transmembrane helix</keyword>